<organism evidence="8 9">
    <name type="scientific">Trichomonascus ciferrii</name>
    <dbReference type="NCBI Taxonomy" id="44093"/>
    <lineage>
        <taxon>Eukaryota</taxon>
        <taxon>Fungi</taxon>
        <taxon>Dikarya</taxon>
        <taxon>Ascomycota</taxon>
        <taxon>Saccharomycotina</taxon>
        <taxon>Dipodascomycetes</taxon>
        <taxon>Dipodascales</taxon>
        <taxon>Trichomonascaceae</taxon>
        <taxon>Trichomonascus</taxon>
        <taxon>Trichomonascus ciferrii complex</taxon>
    </lineage>
</organism>
<evidence type="ECO:0000313" key="9">
    <source>
        <dbReference type="Proteomes" id="UP000761534"/>
    </source>
</evidence>
<accession>A0A642USW5</accession>
<keyword evidence="1" id="KW-0479">Metal-binding</keyword>
<feature type="region of interest" description="Disordered" evidence="6">
    <location>
        <begin position="40"/>
        <end position="81"/>
    </location>
</feature>
<feature type="compositionally biased region" description="Low complexity" evidence="6">
    <location>
        <begin position="40"/>
        <end position="50"/>
    </location>
</feature>
<evidence type="ECO:0000313" key="8">
    <source>
        <dbReference type="EMBL" id="KAA8904728.1"/>
    </source>
</evidence>
<keyword evidence="3" id="KW-0805">Transcription regulation</keyword>
<dbReference type="VEuPathDB" id="FungiDB:TRICI_005425"/>
<dbReference type="EMBL" id="SWFS01000425">
    <property type="protein sequence ID" value="KAA8904728.1"/>
    <property type="molecule type" value="Genomic_DNA"/>
</dbReference>
<dbReference type="InterPro" id="IPR001138">
    <property type="entry name" value="Zn2Cys6_DnaBD"/>
</dbReference>
<dbReference type="InterPro" id="IPR036864">
    <property type="entry name" value="Zn2-C6_fun-type_DNA-bd_sf"/>
</dbReference>
<evidence type="ECO:0000259" key="7">
    <source>
        <dbReference type="Pfam" id="PF00172"/>
    </source>
</evidence>
<keyword evidence="9" id="KW-1185">Reference proteome</keyword>
<protein>
    <recommendedName>
        <fullName evidence="7">Zn(2)-C6 fungal-type domain-containing protein</fullName>
    </recommendedName>
</protein>
<dbReference type="SUPFAM" id="SSF57701">
    <property type="entry name" value="Zn2/Cys6 DNA-binding domain"/>
    <property type="match status" value="1"/>
</dbReference>
<evidence type="ECO:0000256" key="3">
    <source>
        <dbReference type="ARBA" id="ARBA00023015"/>
    </source>
</evidence>
<evidence type="ECO:0000256" key="1">
    <source>
        <dbReference type="ARBA" id="ARBA00022723"/>
    </source>
</evidence>
<evidence type="ECO:0000256" key="4">
    <source>
        <dbReference type="ARBA" id="ARBA00023163"/>
    </source>
</evidence>
<dbReference type="Gene3D" id="4.10.240.10">
    <property type="entry name" value="Zn(2)-C6 fungal-type DNA-binding domain"/>
    <property type="match status" value="1"/>
</dbReference>
<dbReference type="PANTHER" id="PTHR47660:SF3">
    <property type="entry name" value="FINGER DOMAIN PROTEIN, PUTATIVE (AFU_ORTHOLOGUE AFUA_4G03310)-RELATED"/>
    <property type="match status" value="1"/>
</dbReference>
<feature type="domain" description="Zn(2)-C6 fungal-type" evidence="7">
    <location>
        <begin position="2"/>
        <end position="28"/>
    </location>
</feature>
<feature type="region of interest" description="Disordered" evidence="6">
    <location>
        <begin position="182"/>
        <end position="207"/>
    </location>
</feature>
<keyword evidence="4" id="KW-0804">Transcription</keyword>
<sequence>MKRRCDMLYPSCSRCAKRGVPCVYSGTTSNPMALYMNQVMQQQQQQTQPQETVKAPASDPVPGTSTSSSSSTDSSPSTMLMMRTGTPMFVDNNDDPLAEVEALVNSATGFEISDDYAPNINFATFPQQPSGNLYSVLHNLTSSTALSTRHSLHSARPDYGLINASFRHFRVIGAAAGVEDHRAPSCGASSSSSKLAQGKGHGPQKENEREYWIQQALLLEAGTPPEAPGVDELMNAEPRRMTEIEVDFYISRMRQYPRMFVRTLSTPFIHHLQYGSGCELPKPLRLAYTLCSLGEVKNKSNEHVTHKEYEDIVDALLQFNYKGSIDDTLALAQALTLAQIVRLFGTSLRQSTAAERHLPLLLHLMDDLVDHHLMYADDADATWRGWVFHQCICRTVALAYFTICLYHSVRQYDHVKLLADLPMGMPYAMWAARNESEWLKARGQYSEYCTTFLSAKGLIERVSDYTNMCLESLILCSVHDGLEYVQQKLNLSLADHPEYVKYSS</sequence>
<evidence type="ECO:0000256" key="5">
    <source>
        <dbReference type="ARBA" id="ARBA00023242"/>
    </source>
</evidence>
<evidence type="ECO:0000256" key="6">
    <source>
        <dbReference type="SAM" id="MobiDB-lite"/>
    </source>
</evidence>
<dbReference type="CDD" id="cd00067">
    <property type="entry name" value="GAL4"/>
    <property type="match status" value="1"/>
</dbReference>
<dbReference type="GO" id="GO:0000981">
    <property type="term" value="F:DNA-binding transcription factor activity, RNA polymerase II-specific"/>
    <property type="evidence" value="ECO:0007669"/>
    <property type="project" value="InterPro"/>
</dbReference>
<gene>
    <name evidence="8" type="ORF">TRICI_005425</name>
</gene>
<dbReference type="Pfam" id="PF00172">
    <property type="entry name" value="Zn_clus"/>
    <property type="match status" value="1"/>
</dbReference>
<dbReference type="OrthoDB" id="4216928at2759"/>
<dbReference type="PANTHER" id="PTHR47660">
    <property type="entry name" value="TRANSCRIPTION FACTOR WITH C2H2 AND ZN(2)-CYS(6) DNA BINDING DOMAIN (EUROFUNG)-RELATED-RELATED"/>
    <property type="match status" value="1"/>
</dbReference>
<dbReference type="Proteomes" id="UP000761534">
    <property type="component" value="Unassembled WGS sequence"/>
</dbReference>
<keyword evidence="5" id="KW-0539">Nucleus</keyword>
<reference evidence="8" key="1">
    <citation type="journal article" date="2019" name="G3 (Bethesda)">
        <title>Genome Assemblies of Two Rare Opportunistic Yeast Pathogens: Diutina rugosa (syn. Candida rugosa) and Trichomonascus ciferrii (syn. Candida ciferrii).</title>
        <authorList>
            <person name="Mixao V."/>
            <person name="Saus E."/>
            <person name="Hansen A.P."/>
            <person name="Lass-Florl C."/>
            <person name="Gabaldon T."/>
        </authorList>
    </citation>
    <scope>NUCLEOTIDE SEQUENCE</scope>
    <source>
        <strain evidence="8">CBS 4856</strain>
    </source>
</reference>
<evidence type="ECO:0000256" key="2">
    <source>
        <dbReference type="ARBA" id="ARBA00022833"/>
    </source>
</evidence>
<comment type="caution">
    <text evidence="8">The sequence shown here is derived from an EMBL/GenBank/DDBJ whole genome shotgun (WGS) entry which is preliminary data.</text>
</comment>
<name>A0A642USW5_9ASCO</name>
<dbReference type="GO" id="GO:0008270">
    <property type="term" value="F:zinc ion binding"/>
    <property type="evidence" value="ECO:0007669"/>
    <property type="project" value="InterPro"/>
</dbReference>
<keyword evidence="2" id="KW-0862">Zinc</keyword>
<proteinExistence type="predicted"/>
<feature type="compositionally biased region" description="Low complexity" evidence="6">
    <location>
        <begin position="64"/>
        <end position="78"/>
    </location>
</feature>
<dbReference type="AlphaFoldDB" id="A0A642USW5"/>